<dbReference type="AlphaFoldDB" id="A0A183EL54"/>
<evidence type="ECO:0000313" key="1">
    <source>
        <dbReference type="EMBL" id="VDN38764.1"/>
    </source>
</evidence>
<evidence type="ECO:0000313" key="3">
    <source>
        <dbReference type="WBParaSite" id="GPUH_0002172201-mRNA-1"/>
    </source>
</evidence>
<keyword evidence="2" id="KW-1185">Reference proteome</keyword>
<reference evidence="3" key="1">
    <citation type="submission" date="2016-06" db="UniProtKB">
        <authorList>
            <consortium name="WormBaseParasite"/>
        </authorList>
    </citation>
    <scope>IDENTIFICATION</scope>
</reference>
<dbReference type="GO" id="GO:0031901">
    <property type="term" value="C:early endosome membrane"/>
    <property type="evidence" value="ECO:0007669"/>
    <property type="project" value="TreeGrafter"/>
</dbReference>
<dbReference type="WBParaSite" id="GPUH_0002172201-mRNA-1">
    <property type="protein sequence ID" value="GPUH_0002172201-mRNA-1"/>
    <property type="gene ID" value="GPUH_0002172201"/>
</dbReference>
<proteinExistence type="predicted"/>
<protein>
    <submittedName>
        <fullName evidence="3">NR LBD domain-containing protein</fullName>
    </submittedName>
</protein>
<name>A0A183EL54_9BILA</name>
<accession>A0A183EL54</accession>
<dbReference type="InterPro" id="IPR051118">
    <property type="entry name" value="LST-2"/>
</dbReference>
<reference evidence="1 2" key="2">
    <citation type="submission" date="2018-11" db="EMBL/GenBank/DDBJ databases">
        <authorList>
            <consortium name="Pathogen Informatics"/>
        </authorList>
    </citation>
    <scope>NUCLEOTIDE SEQUENCE [LARGE SCALE GENOMIC DNA]</scope>
</reference>
<gene>
    <name evidence="1" type="ORF">GPUH_LOCUS21695</name>
</gene>
<organism evidence="3">
    <name type="scientific">Gongylonema pulchrum</name>
    <dbReference type="NCBI Taxonomy" id="637853"/>
    <lineage>
        <taxon>Eukaryota</taxon>
        <taxon>Metazoa</taxon>
        <taxon>Ecdysozoa</taxon>
        <taxon>Nematoda</taxon>
        <taxon>Chromadorea</taxon>
        <taxon>Rhabditida</taxon>
        <taxon>Spirurina</taxon>
        <taxon>Spiruromorpha</taxon>
        <taxon>Spiruroidea</taxon>
        <taxon>Gongylonematidae</taxon>
        <taxon>Gongylonema</taxon>
    </lineage>
</organism>
<dbReference type="PANTHER" id="PTHR46465:SF2">
    <property type="entry name" value="LATERAL SIGNALING TARGET PROTEIN 2 HOMOLOG"/>
    <property type="match status" value="1"/>
</dbReference>
<dbReference type="OrthoDB" id="20035at2759"/>
<sequence>MRYITQEQIDDCDPTVMIAIPRLAIVCGLLFCPEGALNVDADPETLSEMFRAFHSLLVKIRDLLRVLDEHELRCVEKALCTGDTQLKFENFKGLNSYKQLLFQRSISHH</sequence>
<evidence type="ECO:0000313" key="2">
    <source>
        <dbReference type="Proteomes" id="UP000271098"/>
    </source>
</evidence>
<dbReference type="PANTHER" id="PTHR46465">
    <property type="entry name" value="LATERAL SIGNALING TARGET PROTEIN 2 HOMOLOG"/>
    <property type="match status" value="1"/>
</dbReference>
<dbReference type="Proteomes" id="UP000271098">
    <property type="component" value="Unassembled WGS sequence"/>
</dbReference>
<dbReference type="EMBL" id="UYRT01093254">
    <property type="protein sequence ID" value="VDN38764.1"/>
    <property type="molecule type" value="Genomic_DNA"/>
</dbReference>